<evidence type="ECO:0000313" key="13">
    <source>
        <dbReference type="EMBL" id="KZE45841.1"/>
    </source>
</evidence>
<dbReference type="FunFam" id="3.40.1280.10:FF:000024">
    <property type="entry name" value="Ribosomal RNA small subunit methyltransferase E"/>
    <property type="match status" value="1"/>
</dbReference>
<keyword evidence="7 12" id="KW-0489">Methyltransferase</keyword>
<evidence type="ECO:0000256" key="11">
    <source>
        <dbReference type="ARBA" id="ARBA00047944"/>
    </source>
</evidence>
<dbReference type="EMBL" id="LQQY01000034">
    <property type="protein sequence ID" value="KZE45841.1"/>
    <property type="molecule type" value="Genomic_DNA"/>
</dbReference>
<comment type="function">
    <text evidence="10 12">Specifically methylates the N3 position of the uracil ring of uridine 1498 (m3U1498) in 16S rRNA. Acts on the fully assembled 30S ribosomal subunit.</text>
</comment>
<dbReference type="EC" id="2.1.1.193" evidence="3 12"/>
<dbReference type="InterPro" id="IPR046886">
    <property type="entry name" value="RsmE_MTase_dom"/>
</dbReference>
<sequence>MQRYFVGEPYHDGEWVSISGEDHHHIVRVMRMQEGSELFVVFPDQSSAIGKIERISSDAVDVSIVEWESDKKEMPISVTIASGLPKGDKLEWILQKGTELGASGFIPFKAERSIVKWDEKKGKKKVERWEKIVKEAAEQSHRTLIPDLSSPLTLKELLVEAEGYDYKLVAYEEESRAGERSNLSNVLSEVKPSQRVLILFGPEGGLTDSEVELCKENGFIPCGLGPRILRTETAPLYALSAISYQLELMR</sequence>
<dbReference type="OrthoDB" id="9815641at2"/>
<keyword evidence="6 12" id="KW-0698">rRNA processing</keyword>
<evidence type="ECO:0000256" key="7">
    <source>
        <dbReference type="ARBA" id="ARBA00022603"/>
    </source>
</evidence>
<evidence type="ECO:0000256" key="10">
    <source>
        <dbReference type="ARBA" id="ARBA00025699"/>
    </source>
</evidence>
<evidence type="ECO:0000256" key="2">
    <source>
        <dbReference type="ARBA" id="ARBA00005528"/>
    </source>
</evidence>
<dbReference type="Pfam" id="PF04452">
    <property type="entry name" value="Methyltrans_RNA"/>
    <property type="match status" value="1"/>
</dbReference>
<dbReference type="GO" id="GO:0005737">
    <property type="term" value="C:cytoplasm"/>
    <property type="evidence" value="ECO:0007669"/>
    <property type="project" value="UniProtKB-SubCell"/>
</dbReference>
<dbReference type="RefSeq" id="WP_048006144.1">
    <property type="nucleotide sequence ID" value="NZ_CAXQIX010000137.1"/>
</dbReference>
<dbReference type="PANTHER" id="PTHR30027">
    <property type="entry name" value="RIBOSOMAL RNA SMALL SUBUNIT METHYLTRANSFERASE E"/>
    <property type="match status" value="1"/>
</dbReference>
<evidence type="ECO:0000256" key="9">
    <source>
        <dbReference type="ARBA" id="ARBA00022691"/>
    </source>
</evidence>
<protein>
    <recommendedName>
        <fullName evidence="4 12">Ribosomal RNA small subunit methyltransferase E</fullName>
        <ecNumber evidence="3 12">2.1.1.193</ecNumber>
    </recommendedName>
</protein>
<dbReference type="InterPro" id="IPR015947">
    <property type="entry name" value="PUA-like_sf"/>
</dbReference>
<gene>
    <name evidence="13" type="ORF">AV649_06675</name>
</gene>
<evidence type="ECO:0000256" key="5">
    <source>
        <dbReference type="ARBA" id="ARBA00022490"/>
    </source>
</evidence>
<proteinExistence type="inferred from homology"/>
<name>A0A0J5S9N8_9BACI</name>
<dbReference type="GO" id="GO:0070475">
    <property type="term" value="P:rRNA base methylation"/>
    <property type="evidence" value="ECO:0007669"/>
    <property type="project" value="TreeGrafter"/>
</dbReference>
<dbReference type="PANTHER" id="PTHR30027:SF3">
    <property type="entry name" value="16S RRNA (URACIL(1498)-N(3))-METHYLTRANSFERASE"/>
    <property type="match status" value="1"/>
</dbReference>
<dbReference type="SUPFAM" id="SSF88697">
    <property type="entry name" value="PUA domain-like"/>
    <property type="match status" value="1"/>
</dbReference>
<organism evidence="13 14">
    <name type="scientific">Rossellomorea marisflavi</name>
    <dbReference type="NCBI Taxonomy" id="189381"/>
    <lineage>
        <taxon>Bacteria</taxon>
        <taxon>Bacillati</taxon>
        <taxon>Bacillota</taxon>
        <taxon>Bacilli</taxon>
        <taxon>Bacillales</taxon>
        <taxon>Bacillaceae</taxon>
        <taxon>Rossellomorea</taxon>
    </lineage>
</organism>
<evidence type="ECO:0000256" key="1">
    <source>
        <dbReference type="ARBA" id="ARBA00004496"/>
    </source>
</evidence>
<dbReference type="Pfam" id="PF20260">
    <property type="entry name" value="PUA_4"/>
    <property type="match status" value="1"/>
</dbReference>
<dbReference type="NCBIfam" id="NF008691">
    <property type="entry name" value="PRK11713.1-4"/>
    <property type="match status" value="1"/>
</dbReference>
<dbReference type="InterPro" id="IPR029026">
    <property type="entry name" value="tRNA_m1G_MTases_N"/>
</dbReference>
<comment type="catalytic activity">
    <reaction evidence="11 12">
        <text>uridine(1498) in 16S rRNA + S-adenosyl-L-methionine = N(3)-methyluridine(1498) in 16S rRNA + S-adenosyl-L-homocysteine + H(+)</text>
        <dbReference type="Rhea" id="RHEA:42920"/>
        <dbReference type="Rhea" id="RHEA-COMP:10283"/>
        <dbReference type="Rhea" id="RHEA-COMP:10284"/>
        <dbReference type="ChEBI" id="CHEBI:15378"/>
        <dbReference type="ChEBI" id="CHEBI:57856"/>
        <dbReference type="ChEBI" id="CHEBI:59789"/>
        <dbReference type="ChEBI" id="CHEBI:65315"/>
        <dbReference type="ChEBI" id="CHEBI:74502"/>
        <dbReference type="EC" id="2.1.1.193"/>
    </reaction>
</comment>
<comment type="similarity">
    <text evidence="2 12">Belongs to the RNA methyltransferase RsmE family.</text>
</comment>
<comment type="subcellular location">
    <subcellularLocation>
        <location evidence="1 12">Cytoplasm</location>
    </subcellularLocation>
</comment>
<evidence type="ECO:0000256" key="8">
    <source>
        <dbReference type="ARBA" id="ARBA00022679"/>
    </source>
</evidence>
<evidence type="ECO:0000256" key="3">
    <source>
        <dbReference type="ARBA" id="ARBA00012328"/>
    </source>
</evidence>
<dbReference type="Proteomes" id="UP000076510">
    <property type="component" value="Unassembled WGS sequence"/>
</dbReference>
<dbReference type="Gene3D" id="2.40.240.20">
    <property type="entry name" value="Hypothetical PUA domain-like, domain 1"/>
    <property type="match status" value="1"/>
</dbReference>
<dbReference type="Gene3D" id="3.40.1280.10">
    <property type="match status" value="1"/>
</dbReference>
<dbReference type="PIRSF" id="PIRSF015601">
    <property type="entry name" value="MTase_slr0722"/>
    <property type="match status" value="1"/>
</dbReference>
<dbReference type="InterPro" id="IPR006700">
    <property type="entry name" value="RsmE"/>
</dbReference>
<dbReference type="NCBIfam" id="TIGR00046">
    <property type="entry name" value="RsmE family RNA methyltransferase"/>
    <property type="match status" value="1"/>
</dbReference>
<comment type="caution">
    <text evidence="13">The sequence shown here is derived from an EMBL/GenBank/DDBJ whole genome shotgun (WGS) entry which is preliminary data.</text>
</comment>
<evidence type="ECO:0000256" key="12">
    <source>
        <dbReference type="PIRNR" id="PIRNR015601"/>
    </source>
</evidence>
<reference evidence="14" key="1">
    <citation type="submission" date="2016-01" db="EMBL/GenBank/DDBJ databases">
        <title>Whole genome sequencing of Bhargavaea cecembensis T14.</title>
        <authorList>
            <person name="Hong K.W."/>
        </authorList>
    </citation>
    <scope>NUCLEOTIDE SEQUENCE [LARGE SCALE GENOMIC DNA]</scope>
    <source>
        <strain evidence="14">M19</strain>
    </source>
</reference>
<dbReference type="CDD" id="cd18084">
    <property type="entry name" value="RsmE-like"/>
    <property type="match status" value="1"/>
</dbReference>
<dbReference type="AlphaFoldDB" id="A0A0J5S9N8"/>
<dbReference type="NCBIfam" id="NF008692">
    <property type="entry name" value="PRK11713.1-5"/>
    <property type="match status" value="1"/>
</dbReference>
<dbReference type="GO" id="GO:0070042">
    <property type="term" value="F:rRNA (uridine-N3-)-methyltransferase activity"/>
    <property type="evidence" value="ECO:0007669"/>
    <property type="project" value="TreeGrafter"/>
</dbReference>
<keyword evidence="5 12" id="KW-0963">Cytoplasm</keyword>
<dbReference type="InterPro" id="IPR029028">
    <property type="entry name" value="Alpha/beta_knot_MTases"/>
</dbReference>
<dbReference type="SUPFAM" id="SSF75217">
    <property type="entry name" value="alpha/beta knot"/>
    <property type="match status" value="1"/>
</dbReference>
<keyword evidence="9 12" id="KW-0949">S-adenosyl-L-methionine</keyword>
<dbReference type="InterPro" id="IPR046887">
    <property type="entry name" value="RsmE_PUA-like"/>
</dbReference>
<accession>A0A0J5S9N8</accession>
<evidence type="ECO:0000256" key="6">
    <source>
        <dbReference type="ARBA" id="ARBA00022552"/>
    </source>
</evidence>
<dbReference type="PATRIC" id="fig|189381.10.peg.3152"/>
<evidence type="ECO:0000313" key="14">
    <source>
        <dbReference type="Proteomes" id="UP000076510"/>
    </source>
</evidence>
<evidence type="ECO:0000256" key="4">
    <source>
        <dbReference type="ARBA" id="ARBA00013673"/>
    </source>
</evidence>
<keyword evidence="8 12" id="KW-0808">Transferase</keyword>